<sequence length="103" mass="10328">MRSLSDTDPLLLPRRTVGPGNPYALLPAGRPHGAPHGEPPSAGPGRSHRSPRPGPADGNRGLRLACASAATAAALLGLVEFASRYQAFGGPGSVGHCLLTGGS</sequence>
<evidence type="ECO:0000256" key="1">
    <source>
        <dbReference type="SAM" id="MobiDB-lite"/>
    </source>
</evidence>
<dbReference type="Proteomes" id="UP000676079">
    <property type="component" value="Chromosome"/>
</dbReference>
<proteinExistence type="predicted"/>
<organism evidence="2 3">
    <name type="scientific">Nocardiopsis changdeensis</name>
    <dbReference type="NCBI Taxonomy" id="2831969"/>
    <lineage>
        <taxon>Bacteria</taxon>
        <taxon>Bacillati</taxon>
        <taxon>Actinomycetota</taxon>
        <taxon>Actinomycetes</taxon>
        <taxon>Streptosporangiales</taxon>
        <taxon>Nocardiopsidaceae</taxon>
        <taxon>Nocardiopsis</taxon>
    </lineage>
</organism>
<evidence type="ECO:0000313" key="3">
    <source>
        <dbReference type="Proteomes" id="UP000676079"/>
    </source>
</evidence>
<keyword evidence="3" id="KW-1185">Reference proteome</keyword>
<gene>
    <name evidence="2" type="ORF">KGD84_14610</name>
</gene>
<dbReference type="RefSeq" id="WP_220560907.1">
    <property type="nucleotide sequence ID" value="NZ_CP074133.1"/>
</dbReference>
<name>A0ABX8BSX8_9ACTN</name>
<reference evidence="2 3" key="1">
    <citation type="submission" date="2021-05" db="EMBL/GenBank/DDBJ databases">
        <title>Direct Submission.</title>
        <authorList>
            <person name="Li K."/>
            <person name="Gao J."/>
        </authorList>
    </citation>
    <scope>NUCLEOTIDE SEQUENCE [LARGE SCALE GENOMIC DNA]</scope>
    <source>
        <strain evidence="2 3">Mg02</strain>
    </source>
</reference>
<evidence type="ECO:0000313" key="2">
    <source>
        <dbReference type="EMBL" id="QUX25367.1"/>
    </source>
</evidence>
<accession>A0ABX8BSX8</accession>
<dbReference type="EMBL" id="CP074133">
    <property type="protein sequence ID" value="QUX25367.1"/>
    <property type="molecule type" value="Genomic_DNA"/>
</dbReference>
<protein>
    <submittedName>
        <fullName evidence="2">Uncharacterized protein</fullName>
    </submittedName>
</protein>
<feature type="region of interest" description="Disordered" evidence="1">
    <location>
        <begin position="1"/>
        <end position="61"/>
    </location>
</feature>